<protein>
    <submittedName>
        <fullName evidence="1">Uncharacterized protein</fullName>
    </submittedName>
</protein>
<dbReference type="Gene3D" id="3.40.50.300">
    <property type="entry name" value="P-loop containing nucleotide triphosphate hydrolases"/>
    <property type="match status" value="1"/>
</dbReference>
<sequence>MRAILPIIRDQVFLKQEKSLVWTYFPDEEVCVSAVLTETGIDHAVIHPGLTARERSIIVKWFIRDLDKCMVLVMSYLVSSAGLNLQTLCHNLQFEKTASWQPHEYKHNDAGMRLLRYA</sequence>
<organism evidence="1 2">
    <name type="scientific">Aspergillus piperis CBS 112811</name>
    <dbReference type="NCBI Taxonomy" id="1448313"/>
    <lineage>
        <taxon>Eukaryota</taxon>
        <taxon>Fungi</taxon>
        <taxon>Dikarya</taxon>
        <taxon>Ascomycota</taxon>
        <taxon>Pezizomycotina</taxon>
        <taxon>Eurotiomycetes</taxon>
        <taxon>Eurotiomycetidae</taxon>
        <taxon>Eurotiales</taxon>
        <taxon>Aspergillaceae</taxon>
        <taxon>Aspergillus</taxon>
        <taxon>Aspergillus subgen. Circumdati</taxon>
    </lineage>
</organism>
<name>A0A8G1VGW0_9EURO</name>
<dbReference type="RefSeq" id="XP_025510621.1">
    <property type="nucleotide sequence ID" value="XM_025663796.1"/>
</dbReference>
<dbReference type="AlphaFoldDB" id="A0A8G1VGW0"/>
<dbReference type="Proteomes" id="UP000249526">
    <property type="component" value="Unassembled WGS sequence"/>
</dbReference>
<dbReference type="SUPFAM" id="SSF52540">
    <property type="entry name" value="P-loop containing nucleoside triphosphate hydrolases"/>
    <property type="match status" value="1"/>
</dbReference>
<reference evidence="1 2" key="1">
    <citation type="submission" date="2018-02" db="EMBL/GenBank/DDBJ databases">
        <title>The genomes of Aspergillus section Nigri reveals drivers in fungal speciation.</title>
        <authorList>
            <consortium name="DOE Joint Genome Institute"/>
            <person name="Vesth T.C."/>
            <person name="Nybo J."/>
            <person name="Theobald S."/>
            <person name="Brandl J."/>
            <person name="Frisvad J.C."/>
            <person name="Nielsen K.F."/>
            <person name="Lyhne E.K."/>
            <person name="Kogle M.E."/>
            <person name="Kuo A."/>
            <person name="Riley R."/>
            <person name="Clum A."/>
            <person name="Nolan M."/>
            <person name="Lipzen A."/>
            <person name="Salamov A."/>
            <person name="Henrissat B."/>
            <person name="Wiebenga A."/>
            <person name="De vries R.P."/>
            <person name="Grigoriev I.V."/>
            <person name="Mortensen U.H."/>
            <person name="Andersen M.R."/>
            <person name="Baker S.E."/>
        </authorList>
    </citation>
    <scope>NUCLEOTIDE SEQUENCE [LARGE SCALE GENOMIC DNA]</scope>
    <source>
        <strain evidence="1 2">CBS 112811</strain>
    </source>
</reference>
<accession>A0A8G1VGW0</accession>
<proteinExistence type="predicted"/>
<evidence type="ECO:0000313" key="1">
    <source>
        <dbReference type="EMBL" id="RAH52699.1"/>
    </source>
</evidence>
<keyword evidence="2" id="KW-1185">Reference proteome</keyword>
<dbReference type="GeneID" id="37167198"/>
<evidence type="ECO:0000313" key="2">
    <source>
        <dbReference type="Proteomes" id="UP000249526"/>
    </source>
</evidence>
<dbReference type="InterPro" id="IPR027417">
    <property type="entry name" value="P-loop_NTPase"/>
</dbReference>
<dbReference type="EMBL" id="KZ825082">
    <property type="protein sequence ID" value="RAH52699.1"/>
    <property type="molecule type" value="Genomic_DNA"/>
</dbReference>
<gene>
    <name evidence="1" type="ORF">BO85DRAFT_492824</name>
</gene>